<feature type="transmembrane region" description="Helical" evidence="6">
    <location>
        <begin position="212"/>
        <end position="231"/>
    </location>
</feature>
<dbReference type="GO" id="GO:0005886">
    <property type="term" value="C:plasma membrane"/>
    <property type="evidence" value="ECO:0007669"/>
    <property type="project" value="UniProtKB-SubCell"/>
</dbReference>
<dbReference type="AlphaFoldDB" id="A0A512NQ36"/>
<keyword evidence="4 6" id="KW-1133">Transmembrane helix</keyword>
<evidence type="ECO:0000256" key="4">
    <source>
        <dbReference type="ARBA" id="ARBA00022989"/>
    </source>
</evidence>
<feature type="transmembrane region" description="Helical" evidence="6">
    <location>
        <begin position="89"/>
        <end position="108"/>
    </location>
</feature>
<dbReference type="InterPro" id="IPR001851">
    <property type="entry name" value="ABC_transp_permease"/>
</dbReference>
<feature type="transmembrane region" description="Helical" evidence="6">
    <location>
        <begin position="6"/>
        <end position="24"/>
    </location>
</feature>
<feature type="transmembrane region" description="Helical" evidence="6">
    <location>
        <begin position="36"/>
        <end position="54"/>
    </location>
</feature>
<evidence type="ECO:0008006" key="9">
    <source>
        <dbReference type="Google" id="ProtNLM"/>
    </source>
</evidence>
<keyword evidence="2" id="KW-1003">Cell membrane</keyword>
<name>A0A512NQ36_9HYPH</name>
<feature type="transmembrane region" description="Helical" evidence="6">
    <location>
        <begin position="382"/>
        <end position="401"/>
    </location>
</feature>
<evidence type="ECO:0000256" key="3">
    <source>
        <dbReference type="ARBA" id="ARBA00022692"/>
    </source>
</evidence>
<keyword evidence="5 6" id="KW-0472">Membrane</keyword>
<dbReference type="EMBL" id="BKAJ01000198">
    <property type="protein sequence ID" value="GEP61061.1"/>
    <property type="molecule type" value="Genomic_DNA"/>
</dbReference>
<proteinExistence type="predicted"/>
<feature type="transmembrane region" description="Helical" evidence="6">
    <location>
        <begin position="252"/>
        <end position="273"/>
    </location>
</feature>
<feature type="transmembrane region" description="Helical" evidence="6">
    <location>
        <begin position="285"/>
        <end position="311"/>
    </location>
</feature>
<feature type="transmembrane region" description="Helical" evidence="6">
    <location>
        <begin position="162"/>
        <end position="180"/>
    </location>
</feature>
<comment type="subcellular location">
    <subcellularLocation>
        <location evidence="1">Cell membrane</location>
        <topology evidence="1">Multi-pass membrane protein</topology>
    </subcellularLocation>
</comment>
<keyword evidence="3 6" id="KW-0812">Transmembrane</keyword>
<protein>
    <recommendedName>
        <fullName evidence="9">Branched-chain amino acid ABC transporter permease</fullName>
    </recommendedName>
</protein>
<dbReference type="Proteomes" id="UP000321058">
    <property type="component" value="Unassembled WGS sequence"/>
</dbReference>
<evidence type="ECO:0000256" key="1">
    <source>
        <dbReference type="ARBA" id="ARBA00004651"/>
    </source>
</evidence>
<feature type="transmembrane region" description="Helical" evidence="6">
    <location>
        <begin position="323"/>
        <end position="344"/>
    </location>
</feature>
<dbReference type="Pfam" id="PF02653">
    <property type="entry name" value="BPD_transp_2"/>
    <property type="match status" value="1"/>
</dbReference>
<evidence type="ECO:0000256" key="6">
    <source>
        <dbReference type="SAM" id="Phobius"/>
    </source>
</evidence>
<gene>
    <name evidence="7" type="ORF">RSO01_82270</name>
</gene>
<sequence length="434" mass="46538">MINARTIVPLLAALGLLVILPLFLSPNLLNAAIKMMIAALFALAFALAMGQAGMLSFGHSAYYGLGAFAALHLMRAVEHKLFGFPTPMIPLAGALIGFLFGLVFGWFATQRTGVYFSMVTLALAELLFTLAPTWNALFGGESGISTIRGPSWGINFGSDADVYYLTLGWFVVSAWCMWAFTKTPVGRLALALRDNEQRVRFLGFNTHVARTLIFAISCLFTGVAGALLAIANEAANYTIFSAQASANVVLQTFIGGAGTFFGPALGAMIMTFFARITSDLTRSWLLYQGLIFVLVMLFAPQGLGGLADLHARKVRTNGWKHLVAPYLLCLVVGLLLIAGLVFVVESIHVVLTDAYLAKRAAAKGEWVPYELFGQTFEPFSPVTWAIPIMLVAIGSTLLPVARRITARAWLAATRDVPDEPIAPSASAAPVAPPS</sequence>
<evidence type="ECO:0000256" key="2">
    <source>
        <dbReference type="ARBA" id="ARBA00022475"/>
    </source>
</evidence>
<evidence type="ECO:0000313" key="8">
    <source>
        <dbReference type="Proteomes" id="UP000321058"/>
    </source>
</evidence>
<dbReference type="PANTHER" id="PTHR30482">
    <property type="entry name" value="HIGH-AFFINITY BRANCHED-CHAIN AMINO ACID TRANSPORT SYSTEM PERMEASE"/>
    <property type="match status" value="1"/>
</dbReference>
<dbReference type="PANTHER" id="PTHR30482:SF17">
    <property type="entry name" value="ABC TRANSPORTER ATP-BINDING PROTEIN"/>
    <property type="match status" value="1"/>
</dbReference>
<dbReference type="GO" id="GO:0015658">
    <property type="term" value="F:branched-chain amino acid transmembrane transporter activity"/>
    <property type="evidence" value="ECO:0007669"/>
    <property type="project" value="InterPro"/>
</dbReference>
<dbReference type="CDD" id="cd06581">
    <property type="entry name" value="TM_PBP1_LivM_like"/>
    <property type="match status" value="1"/>
</dbReference>
<feature type="transmembrane region" description="Helical" evidence="6">
    <location>
        <begin position="60"/>
        <end position="77"/>
    </location>
</feature>
<reference evidence="7 8" key="1">
    <citation type="submission" date="2019-07" db="EMBL/GenBank/DDBJ databases">
        <title>Whole genome shotgun sequence of Reyranella soli NBRC 108950.</title>
        <authorList>
            <person name="Hosoyama A."/>
            <person name="Uohara A."/>
            <person name="Ohji S."/>
            <person name="Ichikawa N."/>
        </authorList>
    </citation>
    <scope>NUCLEOTIDE SEQUENCE [LARGE SCALE GENOMIC DNA]</scope>
    <source>
        <strain evidence="7 8">NBRC 108950</strain>
    </source>
</reference>
<accession>A0A512NQ36</accession>
<evidence type="ECO:0000313" key="7">
    <source>
        <dbReference type="EMBL" id="GEP61061.1"/>
    </source>
</evidence>
<organism evidence="7 8">
    <name type="scientific">Reyranella soli</name>
    <dbReference type="NCBI Taxonomy" id="1230389"/>
    <lineage>
        <taxon>Bacteria</taxon>
        <taxon>Pseudomonadati</taxon>
        <taxon>Pseudomonadota</taxon>
        <taxon>Alphaproteobacteria</taxon>
        <taxon>Hyphomicrobiales</taxon>
        <taxon>Reyranellaceae</taxon>
        <taxon>Reyranella</taxon>
    </lineage>
</organism>
<dbReference type="InterPro" id="IPR043428">
    <property type="entry name" value="LivM-like"/>
</dbReference>
<comment type="caution">
    <text evidence="7">The sequence shown here is derived from an EMBL/GenBank/DDBJ whole genome shotgun (WGS) entry which is preliminary data.</text>
</comment>
<keyword evidence="8" id="KW-1185">Reference proteome</keyword>
<evidence type="ECO:0000256" key="5">
    <source>
        <dbReference type="ARBA" id="ARBA00023136"/>
    </source>
</evidence>